<dbReference type="CDD" id="cd02576">
    <property type="entry name" value="PseudoU_synth_ScPUS7"/>
    <property type="match status" value="1"/>
</dbReference>
<comment type="similarity">
    <text evidence="1">Belongs to the pseudouridine synthase TruD family.</text>
</comment>
<gene>
    <name evidence="5" type="ORF">FVE85_4202</name>
</gene>
<dbReference type="GO" id="GO:0003723">
    <property type="term" value="F:RNA binding"/>
    <property type="evidence" value="ECO:0007669"/>
    <property type="project" value="InterPro"/>
</dbReference>
<organism evidence="5 6">
    <name type="scientific">Porphyridium purpureum</name>
    <name type="common">Red alga</name>
    <name type="synonym">Porphyridium cruentum</name>
    <dbReference type="NCBI Taxonomy" id="35688"/>
    <lineage>
        <taxon>Eukaryota</taxon>
        <taxon>Rhodophyta</taxon>
        <taxon>Bangiophyceae</taxon>
        <taxon>Porphyridiales</taxon>
        <taxon>Porphyridiaceae</taxon>
        <taxon>Porphyridium</taxon>
    </lineage>
</organism>
<reference evidence="6" key="1">
    <citation type="journal article" date="2019" name="Nat. Commun.">
        <title>Expansion of phycobilisome linker gene families in mesophilic red algae.</title>
        <authorList>
            <person name="Lee J."/>
            <person name="Kim D."/>
            <person name="Bhattacharya D."/>
            <person name="Yoon H.S."/>
        </authorList>
    </citation>
    <scope>NUCLEOTIDE SEQUENCE [LARGE SCALE GENOMIC DNA]</scope>
    <source>
        <strain evidence="6">CCMP 1328</strain>
    </source>
</reference>
<dbReference type="InterPro" id="IPR001656">
    <property type="entry name" value="PsdUridine_synth_TruD"/>
</dbReference>
<evidence type="ECO:0000256" key="3">
    <source>
        <dbReference type="SAM" id="MobiDB-lite"/>
    </source>
</evidence>
<comment type="caution">
    <text evidence="5">The sequence shown here is derived from an EMBL/GenBank/DDBJ whole genome shotgun (WGS) entry which is preliminary data.</text>
</comment>
<dbReference type="OrthoDB" id="447290at2759"/>
<dbReference type="OMA" id="EWHCART"/>
<dbReference type="NCBIfam" id="TIGR00094">
    <property type="entry name" value="tRNA_TruD_broad"/>
    <property type="match status" value="1"/>
</dbReference>
<sequence>MNVEEAGVGIVAFVSDHEPFSALVRDRFADFVVREIAPDGRVAALPALAPAPALVPAPAPASPQAGGDVPQPGKPAAPRADQEDQDGDENCKGSGSQPGHSEGASVNHACADAVSIDMPAASPRNAAAARDDGKAVQGMRLEPDAQLAELIGVERALQLAELARDGAHAESKTRFVVIEGVDKIDDKAFRRALHLAVREAHAQLDSAVQEHGGVKRILVTFQTSAQRKRKPDSSDPGTDRVSKRVNYHVADVEFVLAKRNRDTHDVLCSVAKLLNVPVSRLSTAGTKDKRAITFQFVVVRGFSPERILQLNGALRDARVGNANLAKTGRLALGDLLGNKFTIVLRALSGREKSEDDVPHLRSTIERAIRNVSTRGFINYFGLQRFGSGAYATHVIGFEVLRNDFAKACRMIMTPFDPTDGDPSKQIYPEREAKLKVMHSFLDNTISAQEALRTLPACRGNGGLEKRLLESYSKQGGIVDHKAAFSAIPFNLRKMYVHAVQSFLWNSMATVRMQPGRCREYAEPGDLVVANKVGDLDVASSFEVDLSFRAQVRVVQPDERNQISIHQVVLPMVGYDVLRPAGEVGEALSALLEKHKVDLSAANSAVTEFNLIGSYRRLLSFAQDVQFDFVTYCNEKVDLISTELPVQVPTSASRAAVTMSATSVPVDSAPGGDMTAGPERLALILNFTLRPAAYATMFIRELTKQDSDAKASANARPVEAMLAQ</sequence>
<dbReference type="GO" id="GO:0009982">
    <property type="term" value="F:pseudouridine synthase activity"/>
    <property type="evidence" value="ECO:0007669"/>
    <property type="project" value="InterPro"/>
</dbReference>
<dbReference type="PANTHER" id="PTHR13326">
    <property type="entry name" value="TRNA PSEUDOURIDINE SYNTHASE D"/>
    <property type="match status" value="1"/>
</dbReference>
<protein>
    <submittedName>
        <fullName evidence="5">Putative pseudouridine synthase</fullName>
    </submittedName>
</protein>
<evidence type="ECO:0000256" key="2">
    <source>
        <dbReference type="ARBA" id="ARBA00023235"/>
    </source>
</evidence>
<feature type="domain" description="TRUD" evidence="4">
    <location>
        <begin position="375"/>
        <end position="620"/>
    </location>
</feature>
<evidence type="ECO:0000313" key="5">
    <source>
        <dbReference type="EMBL" id="KAA8494227.1"/>
    </source>
</evidence>
<dbReference type="PANTHER" id="PTHR13326:SF21">
    <property type="entry name" value="PSEUDOURIDYLATE SYNTHASE PUS7L"/>
    <property type="match status" value="1"/>
</dbReference>
<keyword evidence="2" id="KW-0413">Isomerase</keyword>
<keyword evidence="6" id="KW-1185">Reference proteome</keyword>
<dbReference type="AlphaFoldDB" id="A0A5J4YV04"/>
<dbReference type="Pfam" id="PF01142">
    <property type="entry name" value="TruD"/>
    <property type="match status" value="1"/>
</dbReference>
<dbReference type="SUPFAM" id="SSF55120">
    <property type="entry name" value="Pseudouridine synthase"/>
    <property type="match status" value="1"/>
</dbReference>
<dbReference type="PIRSF" id="PIRSF037016">
    <property type="entry name" value="Pseudouridin_synth_euk_prd"/>
    <property type="match status" value="1"/>
</dbReference>
<dbReference type="Proteomes" id="UP000324585">
    <property type="component" value="Unassembled WGS sequence"/>
</dbReference>
<feature type="region of interest" description="Disordered" evidence="3">
    <location>
        <begin position="56"/>
        <end position="105"/>
    </location>
</feature>
<proteinExistence type="inferred from homology"/>
<dbReference type="Gene3D" id="3.30.2350.20">
    <property type="entry name" value="TruD, catalytic domain"/>
    <property type="match status" value="2"/>
</dbReference>
<evidence type="ECO:0000259" key="4">
    <source>
        <dbReference type="PROSITE" id="PS50984"/>
    </source>
</evidence>
<dbReference type="InterPro" id="IPR020103">
    <property type="entry name" value="PsdUridine_synth_cat_dom_sf"/>
</dbReference>
<evidence type="ECO:0000313" key="6">
    <source>
        <dbReference type="Proteomes" id="UP000324585"/>
    </source>
</evidence>
<dbReference type="InterPro" id="IPR042214">
    <property type="entry name" value="TruD_catalytic"/>
</dbReference>
<dbReference type="GO" id="GO:0001522">
    <property type="term" value="P:pseudouridine synthesis"/>
    <property type="evidence" value="ECO:0007669"/>
    <property type="project" value="InterPro"/>
</dbReference>
<evidence type="ECO:0000256" key="1">
    <source>
        <dbReference type="ARBA" id="ARBA00007953"/>
    </source>
</evidence>
<dbReference type="GO" id="GO:0005634">
    <property type="term" value="C:nucleus"/>
    <property type="evidence" value="ECO:0007669"/>
    <property type="project" value="TreeGrafter"/>
</dbReference>
<dbReference type="PROSITE" id="PS50984">
    <property type="entry name" value="TRUD"/>
    <property type="match status" value="1"/>
</dbReference>
<dbReference type="InterPro" id="IPR011760">
    <property type="entry name" value="PsdUridine_synth_TruD_insert"/>
</dbReference>
<name>A0A5J4YV04_PORPP</name>
<dbReference type="EMBL" id="VRMN01000005">
    <property type="protein sequence ID" value="KAA8494227.1"/>
    <property type="molecule type" value="Genomic_DNA"/>
</dbReference>
<accession>A0A5J4YV04</accession>